<keyword evidence="1" id="KW-0802">TPR repeat</keyword>
<dbReference type="InterPro" id="IPR039340">
    <property type="entry name" value="Tfc4/TFIIIC-102/Sfc4"/>
</dbReference>
<comment type="caution">
    <text evidence="3">The sequence shown here is derived from an EMBL/GenBank/DDBJ whole genome shotgun (WGS) entry which is preliminary data.</text>
</comment>
<dbReference type="InterPro" id="IPR011990">
    <property type="entry name" value="TPR-like_helical_dom_sf"/>
</dbReference>
<dbReference type="GO" id="GO:0006383">
    <property type="term" value="P:transcription by RNA polymerase III"/>
    <property type="evidence" value="ECO:0007669"/>
    <property type="project" value="InterPro"/>
</dbReference>
<dbReference type="EMBL" id="JARYMX010000005">
    <property type="protein sequence ID" value="KAJ9549636.1"/>
    <property type="molecule type" value="Genomic_DNA"/>
</dbReference>
<dbReference type="Proteomes" id="UP001172457">
    <property type="component" value="Chromosome 5"/>
</dbReference>
<feature type="compositionally biased region" description="Acidic residues" evidence="2">
    <location>
        <begin position="1"/>
        <end position="10"/>
    </location>
</feature>
<dbReference type="PANTHER" id="PTHR23082">
    <property type="entry name" value="TRANSCRIPTION INITIATION FACTOR IIIC TFIIIC , POLYPEPTIDE 3-RELATED"/>
    <property type="match status" value="1"/>
</dbReference>
<dbReference type="AlphaFoldDB" id="A0AA38WIG4"/>
<dbReference type="Pfam" id="PF13432">
    <property type="entry name" value="TPR_16"/>
    <property type="match status" value="1"/>
</dbReference>
<feature type="repeat" description="TPR" evidence="1">
    <location>
        <begin position="280"/>
        <end position="313"/>
    </location>
</feature>
<evidence type="ECO:0000313" key="4">
    <source>
        <dbReference type="Proteomes" id="UP001172457"/>
    </source>
</evidence>
<dbReference type="InterPro" id="IPR019734">
    <property type="entry name" value="TPR_rpt"/>
</dbReference>
<feature type="region of interest" description="Disordered" evidence="2">
    <location>
        <begin position="628"/>
        <end position="665"/>
    </location>
</feature>
<dbReference type="GO" id="GO:0000127">
    <property type="term" value="C:transcription factor TFIIIC complex"/>
    <property type="evidence" value="ECO:0007669"/>
    <property type="project" value="TreeGrafter"/>
</dbReference>
<proteinExistence type="predicted"/>
<sequence length="948" mass="107939">MELLMEEEELRVDGLKKGEFGSNQKENSASDFNAKSMGSTQENQAEDSNAEEEEYDDEEEEEEEEEETEETYTLGFDGEEMDPLALTEDGDAFGVQAYECLEQLGHEYEALAAKKRKENLSYNHPGMPPAKKLRQEDFPGASFEDLMAEMTYGMRRKSKKIKKRGRRKGSKKKVSPEITRKLGDATLYYAHGRYEEAIPLLKEVIMMAPNLPEPYHTLGLVYNAIGDKRKSVGFYMLAVTLNPKDASLWKLLVTLSLEQGYRGQARHCLDRAIKADPEDMGLRYHRASLFLELGEHQKAAESYEQIWKLRPKNVEALKKAATLYQKCDQQERSINILEDYLKKNPNDADLGVVHLLASVLMSGNTHEKALHWIEYAQQTYPVGKELPVELLIQAGICHVHLGNMEKAEAFFSVFSQENVNDCSHLIIDVANSFFCLKHYVSALKYYLMIEGNNGGNKGQLYMNVGSCYSFLSERTQAINFFYKALHEDEGNIDARLDLVSLLLEEEKEDEAISVLSPPDSESKVGQTSDKGKQWWNDKNIKLKLSSIYKSKGMTEAFVDAIFPLVRESLYLETIQRKVRPKKKLPRSELYKRAQVLDDHQDDSVFQGFRPIVSSSDLSKAIRAKRLLQKKEKKREEKRAAASTSGAEWHSDNSDDESPAYREPPLPNLLKDEQQLTLIVDLCKGLVSVQKYWEALQIIDSSLKLAHNTLTTEKKEELRSLGAQIAYNIDGPTNGWDCARYIVSQNPYSVAAWNCYYKIMLRSRIDKHSKFVHEKSVKHEDCVPVNLIKGHHFTMVSQHQAAARYYLKAYKLMPENALVNLCVGTALINLALGLRLHNKHQCVLQGLAFLYNNLRLSENSQEALYNLARAHHHVGLITLAATYYEKVLAIRQKDHPIPRLPNDGPEAMGDLRPGYCDLRREAAYNLHIIYKSSGAMDLARQVLKDHCTL</sequence>
<dbReference type="SMART" id="SM00028">
    <property type="entry name" value="TPR"/>
    <property type="match status" value="9"/>
</dbReference>
<dbReference type="PANTHER" id="PTHR23082:SF0">
    <property type="entry name" value="GENERAL TRANSCRIPTION FACTOR 3C POLYPEPTIDE 3"/>
    <property type="match status" value="1"/>
</dbReference>
<feature type="compositionally biased region" description="Polar residues" evidence="2">
    <location>
        <begin position="21"/>
        <end position="43"/>
    </location>
</feature>
<dbReference type="Pfam" id="PF13181">
    <property type="entry name" value="TPR_8"/>
    <property type="match status" value="2"/>
</dbReference>
<protein>
    <recommendedName>
        <fullName evidence="5">General transcription factor 3C polypeptide 3</fullName>
    </recommendedName>
</protein>
<dbReference type="PROSITE" id="PS50005">
    <property type="entry name" value="TPR"/>
    <property type="match status" value="3"/>
</dbReference>
<gene>
    <name evidence="3" type="ORF">OSB04_022179</name>
</gene>
<evidence type="ECO:0000313" key="3">
    <source>
        <dbReference type="EMBL" id="KAJ9549636.1"/>
    </source>
</evidence>
<dbReference type="Gene3D" id="1.25.40.10">
    <property type="entry name" value="Tetratricopeptide repeat domain"/>
    <property type="match status" value="3"/>
</dbReference>
<name>A0AA38WIG4_9ASTR</name>
<evidence type="ECO:0000256" key="2">
    <source>
        <dbReference type="SAM" id="MobiDB-lite"/>
    </source>
</evidence>
<feature type="repeat" description="TPR" evidence="1">
    <location>
        <begin position="212"/>
        <end position="245"/>
    </location>
</feature>
<evidence type="ECO:0000256" key="1">
    <source>
        <dbReference type="PROSITE-ProRule" id="PRU00339"/>
    </source>
</evidence>
<dbReference type="SUPFAM" id="SSF81901">
    <property type="entry name" value="HCP-like"/>
    <property type="match status" value="1"/>
</dbReference>
<dbReference type="SUPFAM" id="SSF48452">
    <property type="entry name" value="TPR-like"/>
    <property type="match status" value="2"/>
</dbReference>
<reference evidence="3" key="1">
    <citation type="submission" date="2023-03" db="EMBL/GenBank/DDBJ databases">
        <title>Chromosome-scale reference genome and RAD-based genetic map of yellow starthistle (Centaurea solstitialis) reveal putative structural variation and QTLs associated with invader traits.</title>
        <authorList>
            <person name="Reatini B."/>
            <person name="Cang F.A."/>
            <person name="Jiang Q."/>
            <person name="Mckibben M.T.W."/>
            <person name="Barker M.S."/>
            <person name="Rieseberg L.H."/>
            <person name="Dlugosch K.M."/>
        </authorList>
    </citation>
    <scope>NUCLEOTIDE SEQUENCE</scope>
    <source>
        <strain evidence="3">CAN-66</strain>
        <tissue evidence="3">Leaf</tissue>
    </source>
</reference>
<organism evidence="3 4">
    <name type="scientific">Centaurea solstitialis</name>
    <name type="common">yellow star-thistle</name>
    <dbReference type="NCBI Taxonomy" id="347529"/>
    <lineage>
        <taxon>Eukaryota</taxon>
        <taxon>Viridiplantae</taxon>
        <taxon>Streptophyta</taxon>
        <taxon>Embryophyta</taxon>
        <taxon>Tracheophyta</taxon>
        <taxon>Spermatophyta</taxon>
        <taxon>Magnoliopsida</taxon>
        <taxon>eudicotyledons</taxon>
        <taxon>Gunneridae</taxon>
        <taxon>Pentapetalae</taxon>
        <taxon>asterids</taxon>
        <taxon>campanulids</taxon>
        <taxon>Asterales</taxon>
        <taxon>Asteraceae</taxon>
        <taxon>Carduoideae</taxon>
        <taxon>Cardueae</taxon>
        <taxon>Centaureinae</taxon>
        <taxon>Centaurea</taxon>
    </lineage>
</organism>
<feature type="compositionally biased region" description="Acidic residues" evidence="2">
    <location>
        <begin position="44"/>
        <end position="70"/>
    </location>
</feature>
<dbReference type="FunFam" id="1.25.40.10:FF:002638">
    <property type="entry name" value="Im:7136784 protein"/>
    <property type="match status" value="1"/>
</dbReference>
<keyword evidence="4" id="KW-1185">Reference proteome</keyword>
<feature type="region of interest" description="Disordered" evidence="2">
    <location>
        <begin position="1"/>
        <end position="78"/>
    </location>
</feature>
<accession>A0AA38WIG4</accession>
<evidence type="ECO:0008006" key="5">
    <source>
        <dbReference type="Google" id="ProtNLM"/>
    </source>
</evidence>
<feature type="repeat" description="TPR" evidence="1">
    <location>
        <begin position="458"/>
        <end position="491"/>
    </location>
</feature>
<dbReference type="Pfam" id="PF14559">
    <property type="entry name" value="TPR_19"/>
    <property type="match status" value="1"/>
</dbReference>